<keyword evidence="2" id="KW-1185">Reference proteome</keyword>
<evidence type="ECO:0000313" key="2">
    <source>
        <dbReference type="Proteomes" id="UP000199546"/>
    </source>
</evidence>
<proteinExistence type="predicted"/>
<sequence length="74" mass="8203">MSEGPGPEWLPGPLPEDGDEWDRRVRAAIASGDLGRLEHALEAYRRHLDQLTVDALPVTLQRVESVVAEWAEDG</sequence>
<dbReference type="RefSeq" id="WP_093584001.1">
    <property type="nucleotide sequence ID" value="NZ_FPBA01000029.1"/>
</dbReference>
<accession>A0A1I7CZ75</accession>
<dbReference type="STRING" id="1296565.SAMN05660657_05061"/>
<dbReference type="Proteomes" id="UP000199546">
    <property type="component" value="Unassembled WGS sequence"/>
</dbReference>
<dbReference type="EMBL" id="FPBA01000029">
    <property type="protein sequence ID" value="SFU04666.1"/>
    <property type="molecule type" value="Genomic_DNA"/>
</dbReference>
<organism evidence="1 2">
    <name type="scientific">Geodermatophilus amargosae</name>
    <dbReference type="NCBI Taxonomy" id="1296565"/>
    <lineage>
        <taxon>Bacteria</taxon>
        <taxon>Bacillati</taxon>
        <taxon>Actinomycetota</taxon>
        <taxon>Actinomycetes</taxon>
        <taxon>Geodermatophilales</taxon>
        <taxon>Geodermatophilaceae</taxon>
        <taxon>Geodermatophilus</taxon>
    </lineage>
</organism>
<reference evidence="2" key="1">
    <citation type="submission" date="2016-10" db="EMBL/GenBank/DDBJ databases">
        <authorList>
            <person name="Varghese N."/>
            <person name="Submissions S."/>
        </authorList>
    </citation>
    <scope>NUCLEOTIDE SEQUENCE [LARGE SCALE GENOMIC DNA]</scope>
    <source>
        <strain evidence="2">DSM 46136</strain>
    </source>
</reference>
<gene>
    <name evidence="1" type="ORF">SAMN05660657_05061</name>
</gene>
<protein>
    <submittedName>
        <fullName evidence="1">Uncharacterized protein</fullName>
    </submittedName>
</protein>
<name>A0A1I7CZ75_9ACTN</name>
<evidence type="ECO:0000313" key="1">
    <source>
        <dbReference type="EMBL" id="SFU04666.1"/>
    </source>
</evidence>
<dbReference type="AlphaFoldDB" id="A0A1I7CZ75"/>